<dbReference type="EMBL" id="JAHLFV010000013">
    <property type="protein sequence ID" value="MBU3849047.1"/>
    <property type="molecule type" value="Genomic_DNA"/>
</dbReference>
<dbReference type="SUPFAM" id="SSF56935">
    <property type="entry name" value="Porins"/>
    <property type="match status" value="1"/>
</dbReference>
<reference evidence="2" key="1">
    <citation type="journal article" date="2021" name="PeerJ">
        <title>Extensive microbial diversity within the chicken gut microbiome revealed by metagenomics and culture.</title>
        <authorList>
            <person name="Gilroy R."/>
            <person name="Ravi A."/>
            <person name="Getino M."/>
            <person name="Pursley I."/>
            <person name="Horton D.L."/>
            <person name="Alikhan N.F."/>
            <person name="Baker D."/>
            <person name="Gharbi K."/>
            <person name="Hall N."/>
            <person name="Watson M."/>
            <person name="Adriaenssens E.M."/>
            <person name="Foster-Nyarko E."/>
            <person name="Jarju S."/>
            <person name="Secka A."/>
            <person name="Antonio M."/>
            <person name="Oren A."/>
            <person name="Chaudhuri R.R."/>
            <person name="La Ragione R."/>
            <person name="Hildebrand F."/>
            <person name="Pallen M.J."/>
        </authorList>
    </citation>
    <scope>NUCLEOTIDE SEQUENCE</scope>
    <source>
        <strain evidence="2">Gambia15-2214</strain>
    </source>
</reference>
<dbReference type="Proteomes" id="UP000823914">
    <property type="component" value="Unassembled WGS sequence"/>
</dbReference>
<protein>
    <submittedName>
        <fullName evidence="2">Autotransporter</fullName>
    </submittedName>
</protein>
<evidence type="ECO:0000256" key="1">
    <source>
        <dbReference type="SAM" id="SignalP"/>
    </source>
</evidence>
<keyword evidence="1" id="KW-0732">Signal</keyword>
<dbReference type="AlphaFoldDB" id="A0A9E2NXZ5"/>
<feature type="chain" id="PRO_5039150414" evidence="1">
    <location>
        <begin position="20"/>
        <end position="529"/>
    </location>
</feature>
<accession>A0A9E2NXZ5</accession>
<name>A0A9E2NXZ5_9SPIR</name>
<organism evidence="2 3">
    <name type="scientific">Candidatus Treponema excrementipullorum</name>
    <dbReference type="NCBI Taxonomy" id="2838768"/>
    <lineage>
        <taxon>Bacteria</taxon>
        <taxon>Pseudomonadati</taxon>
        <taxon>Spirochaetota</taxon>
        <taxon>Spirochaetia</taxon>
        <taxon>Spirochaetales</taxon>
        <taxon>Treponemataceae</taxon>
        <taxon>Treponema</taxon>
    </lineage>
</organism>
<evidence type="ECO:0000313" key="2">
    <source>
        <dbReference type="EMBL" id="MBU3849047.1"/>
    </source>
</evidence>
<gene>
    <name evidence="2" type="ORF">IAA16_00600</name>
</gene>
<feature type="signal peptide" evidence="1">
    <location>
        <begin position="1"/>
        <end position="19"/>
    </location>
</feature>
<sequence length="529" mass="56198">MKKALSVFLMLALVGSVFAAEPVADVNVAEFSGNASVQWGINLDTMKTGFKNAYEVNLKLNLLNGGSKSTTGDGIWGELVIKTDSDSFLQWENGDSHLMVGDAAFPSNAGMTSNLNLNAYVDTAKLHFGPAYVGITRGNTQTGELKMDAAIRSSDDNQAKWLSDVGPDKYSQGIVAGFEHEYFNVAVDLRSYADNRADFAKVTVKTTDGKHTLLETYVMYGVGTDYANIAAVVAEYKAKYGDNASVTVEDVSTHDINNQYTNQYAMAAEVEVTPIDNLSIKGGVSYNFGENKTDTRLGFSGSVGYKFNINDTFYVRPQVGYTGVTNFVENANLDSEMAMGLLFGWGDIGIDANAGVPFLDGDSAKKVSPGVGVVAHLPLGKDFYGSNAPYVARIMPSFFSGEIVPNLTAAAYSDIGIMEQGDAAMAVAVGAKYAIPVGAVTITPNAGVRFANSVYDASMTEKGVAMFDGLGEQVGGEHYLNLKAGVDVTGLVSNTTFSVIYDSANVLNENPADNAAKAGTLNFKVKISL</sequence>
<comment type="caution">
    <text evidence="2">The sequence shown here is derived from an EMBL/GenBank/DDBJ whole genome shotgun (WGS) entry which is preliminary data.</text>
</comment>
<evidence type="ECO:0000313" key="3">
    <source>
        <dbReference type="Proteomes" id="UP000823914"/>
    </source>
</evidence>
<reference evidence="2" key="2">
    <citation type="submission" date="2021-04" db="EMBL/GenBank/DDBJ databases">
        <authorList>
            <person name="Gilroy R."/>
        </authorList>
    </citation>
    <scope>NUCLEOTIDE SEQUENCE</scope>
    <source>
        <strain evidence="2">Gambia15-2214</strain>
    </source>
</reference>
<proteinExistence type="predicted"/>